<dbReference type="EC" id="2.3.-.-" evidence="2"/>
<sequence length="175" mass="20047">MKDLTTERLTLKKMHDSDTDGLFALWSDPAVTEFMNIPAFKDVAQAREMIRLLTSLAEEMKAQRYTIRLKGSGKIIGSCGYNVLDFTNQKTELGYELAKEHWGKGYATEAIRTLVNYAFTELDMHRIEAKVEPQNRNSIRLLQKLGFIFEGTLRDAEKAKGEFVDLAMYARLRTD</sequence>
<dbReference type="InterPro" id="IPR016181">
    <property type="entry name" value="Acyl_CoA_acyltransferase"/>
</dbReference>
<protein>
    <submittedName>
        <fullName evidence="2">GNAT family N-acetyltransferase</fullName>
        <ecNumber evidence="2">2.3.-.-</ecNumber>
    </submittedName>
</protein>
<dbReference type="RefSeq" id="WP_379562741.1">
    <property type="nucleotide sequence ID" value="NZ_JBHUMX010000041.1"/>
</dbReference>
<dbReference type="PANTHER" id="PTHR43792:SF9">
    <property type="entry name" value="RIBOSOMAL-PROTEIN-ALANINE ACETYLTRANSFERASE"/>
    <property type="match status" value="1"/>
</dbReference>
<dbReference type="InterPro" id="IPR000182">
    <property type="entry name" value="GNAT_dom"/>
</dbReference>
<reference evidence="3" key="1">
    <citation type="journal article" date="2019" name="Int. J. Syst. Evol. Microbiol.">
        <title>The Global Catalogue of Microorganisms (GCM) 10K type strain sequencing project: providing services to taxonomists for standard genome sequencing and annotation.</title>
        <authorList>
            <consortium name="The Broad Institute Genomics Platform"/>
            <consortium name="The Broad Institute Genome Sequencing Center for Infectious Disease"/>
            <person name="Wu L."/>
            <person name="Ma J."/>
        </authorList>
    </citation>
    <scope>NUCLEOTIDE SEQUENCE [LARGE SCALE GENOMIC DNA]</scope>
    <source>
        <strain evidence="3">TISTR 1858</strain>
    </source>
</reference>
<keyword evidence="2" id="KW-0808">Transferase</keyword>
<dbReference type="Proteomes" id="UP001597451">
    <property type="component" value="Unassembled WGS sequence"/>
</dbReference>
<dbReference type="GO" id="GO:0016746">
    <property type="term" value="F:acyltransferase activity"/>
    <property type="evidence" value="ECO:0007669"/>
    <property type="project" value="UniProtKB-KW"/>
</dbReference>
<keyword evidence="2" id="KW-0012">Acyltransferase</keyword>
<dbReference type="PANTHER" id="PTHR43792">
    <property type="entry name" value="GNAT FAMILY, PUTATIVE (AFU_ORTHOLOGUE AFUA_3G00765)-RELATED-RELATED"/>
    <property type="match status" value="1"/>
</dbReference>
<evidence type="ECO:0000259" key="1">
    <source>
        <dbReference type="PROSITE" id="PS51186"/>
    </source>
</evidence>
<name>A0ABW5Q3L8_9BACI</name>
<dbReference type="PROSITE" id="PS51186">
    <property type="entry name" value="GNAT"/>
    <property type="match status" value="1"/>
</dbReference>
<dbReference type="SUPFAM" id="SSF55729">
    <property type="entry name" value="Acyl-CoA N-acyltransferases (Nat)"/>
    <property type="match status" value="1"/>
</dbReference>
<accession>A0ABW5Q3L8</accession>
<dbReference type="EMBL" id="JBHUMX010000041">
    <property type="protein sequence ID" value="MFD2629956.1"/>
    <property type="molecule type" value="Genomic_DNA"/>
</dbReference>
<gene>
    <name evidence="2" type="ORF">ACFSUN_14305</name>
</gene>
<organism evidence="2 3">
    <name type="scientific">Oceanobacillus kapialis</name>
    <dbReference type="NCBI Taxonomy" id="481353"/>
    <lineage>
        <taxon>Bacteria</taxon>
        <taxon>Bacillati</taxon>
        <taxon>Bacillota</taxon>
        <taxon>Bacilli</taxon>
        <taxon>Bacillales</taxon>
        <taxon>Bacillaceae</taxon>
        <taxon>Oceanobacillus</taxon>
    </lineage>
</organism>
<comment type="caution">
    <text evidence="2">The sequence shown here is derived from an EMBL/GenBank/DDBJ whole genome shotgun (WGS) entry which is preliminary data.</text>
</comment>
<dbReference type="Gene3D" id="3.40.630.30">
    <property type="match status" value="1"/>
</dbReference>
<dbReference type="InterPro" id="IPR051531">
    <property type="entry name" value="N-acetyltransferase"/>
</dbReference>
<dbReference type="Pfam" id="PF13302">
    <property type="entry name" value="Acetyltransf_3"/>
    <property type="match status" value="1"/>
</dbReference>
<evidence type="ECO:0000313" key="3">
    <source>
        <dbReference type="Proteomes" id="UP001597451"/>
    </source>
</evidence>
<keyword evidence="3" id="KW-1185">Reference proteome</keyword>
<proteinExistence type="predicted"/>
<evidence type="ECO:0000313" key="2">
    <source>
        <dbReference type="EMBL" id="MFD2629956.1"/>
    </source>
</evidence>
<feature type="domain" description="N-acetyltransferase" evidence="1">
    <location>
        <begin position="9"/>
        <end position="173"/>
    </location>
</feature>